<gene>
    <name evidence="2" type="ORF">BLA29_006938</name>
</gene>
<organism evidence="2 3">
    <name type="scientific">Euroglyphus maynei</name>
    <name type="common">Mayne's house dust mite</name>
    <dbReference type="NCBI Taxonomy" id="6958"/>
    <lineage>
        <taxon>Eukaryota</taxon>
        <taxon>Metazoa</taxon>
        <taxon>Ecdysozoa</taxon>
        <taxon>Arthropoda</taxon>
        <taxon>Chelicerata</taxon>
        <taxon>Arachnida</taxon>
        <taxon>Acari</taxon>
        <taxon>Acariformes</taxon>
        <taxon>Sarcoptiformes</taxon>
        <taxon>Astigmata</taxon>
        <taxon>Psoroptidia</taxon>
        <taxon>Analgoidea</taxon>
        <taxon>Pyroglyphidae</taxon>
        <taxon>Pyroglyphinae</taxon>
        <taxon>Euroglyphus</taxon>
    </lineage>
</organism>
<dbReference type="GO" id="GO:0000502">
    <property type="term" value="C:proteasome complex"/>
    <property type="evidence" value="ECO:0007669"/>
    <property type="project" value="UniProtKB-KW"/>
</dbReference>
<name>A0A1Y3BNE4_EURMA</name>
<sequence length="91" mass="9874">MEDDPNRLIYPPIGRGDLDPLGRTSGGMIFDPFSGNRFRPELGPPSNMPRGALPPGARYDPMGPTAETRFSGPDPDHLPPPRGPRFGGNFM</sequence>
<dbReference type="Proteomes" id="UP000194236">
    <property type="component" value="Unassembled WGS sequence"/>
</dbReference>
<evidence type="ECO:0000313" key="3">
    <source>
        <dbReference type="Proteomes" id="UP000194236"/>
    </source>
</evidence>
<accession>A0A1Y3BNE4</accession>
<feature type="region of interest" description="Disordered" evidence="1">
    <location>
        <begin position="1"/>
        <end position="91"/>
    </location>
</feature>
<proteinExistence type="predicted"/>
<dbReference type="EMBL" id="MUJZ01008081">
    <property type="protein sequence ID" value="OTF82520.1"/>
    <property type="molecule type" value="Genomic_DNA"/>
</dbReference>
<dbReference type="AlphaFoldDB" id="A0A1Y3BNE4"/>
<protein>
    <submittedName>
        <fullName evidence="2">Proteasome inhibitor PI31 subunit-like protein</fullName>
    </submittedName>
</protein>
<keyword evidence="3" id="KW-1185">Reference proteome</keyword>
<dbReference type="OrthoDB" id="68090at2759"/>
<evidence type="ECO:0000256" key="1">
    <source>
        <dbReference type="SAM" id="MobiDB-lite"/>
    </source>
</evidence>
<evidence type="ECO:0000313" key="2">
    <source>
        <dbReference type="EMBL" id="OTF82520.1"/>
    </source>
</evidence>
<reference evidence="2 3" key="1">
    <citation type="submission" date="2017-03" db="EMBL/GenBank/DDBJ databases">
        <title>Genome Survey of Euroglyphus maynei.</title>
        <authorList>
            <person name="Arlian L.G."/>
            <person name="Morgan M.S."/>
            <person name="Rider S.D."/>
        </authorList>
    </citation>
    <scope>NUCLEOTIDE SEQUENCE [LARGE SCALE GENOMIC DNA]</scope>
    <source>
        <strain evidence="2">Arlian Lab</strain>
        <tissue evidence="2">Whole body</tissue>
    </source>
</reference>
<keyword evidence="2" id="KW-0647">Proteasome</keyword>
<comment type="caution">
    <text evidence="2">The sequence shown here is derived from an EMBL/GenBank/DDBJ whole genome shotgun (WGS) entry which is preliminary data.</text>
</comment>